<sequence length="193" mass="19424">MKTIIAIAAACIPLAACQPAAPTGNEIDPAVSAEGSDALPDLGNGEMRLPVEPDGGIGDTPGTVRPDPAGPLLQPMTYGEFSPVVASGTGCSFSADDQLLFVATAPDDRAARAQGAVKYGGTVGTLNATRPGGYRALRQGGIFAGSDITLNVGRGTGKGSADAIESTRWPATLTVTELSVGDRSYQGTWSCGA</sequence>
<proteinExistence type="predicted"/>
<feature type="region of interest" description="Disordered" evidence="1">
    <location>
        <begin position="50"/>
        <end position="69"/>
    </location>
</feature>
<feature type="chain" id="PRO_5022685657" description="DUF839 domain-containing protein" evidence="2">
    <location>
        <begin position="21"/>
        <end position="193"/>
    </location>
</feature>
<keyword evidence="2" id="KW-0732">Signal</keyword>
<evidence type="ECO:0000313" key="4">
    <source>
        <dbReference type="Proteomes" id="UP000321129"/>
    </source>
</evidence>
<reference evidence="3 4" key="1">
    <citation type="submission" date="2019-08" db="EMBL/GenBank/DDBJ databases">
        <title>Sphingorhabdus soil sp. nov., isolated from arctic soil.</title>
        <authorList>
            <person name="Liu Y."/>
        </authorList>
    </citation>
    <scope>NUCLEOTIDE SEQUENCE [LARGE SCALE GENOMIC DNA]</scope>
    <source>
        <strain evidence="3 4">D-2Q-5-6</strain>
    </source>
</reference>
<dbReference type="Proteomes" id="UP000321129">
    <property type="component" value="Unassembled WGS sequence"/>
</dbReference>
<keyword evidence="4" id="KW-1185">Reference proteome</keyword>
<comment type="caution">
    <text evidence="3">The sequence shown here is derived from an EMBL/GenBank/DDBJ whole genome shotgun (WGS) entry which is preliminary data.</text>
</comment>
<evidence type="ECO:0000256" key="1">
    <source>
        <dbReference type="SAM" id="MobiDB-lite"/>
    </source>
</evidence>
<evidence type="ECO:0000256" key="2">
    <source>
        <dbReference type="SAM" id="SignalP"/>
    </source>
</evidence>
<dbReference type="EMBL" id="VOPY01000002">
    <property type="protein sequence ID" value="TXC68837.1"/>
    <property type="molecule type" value="Genomic_DNA"/>
</dbReference>
<gene>
    <name evidence="3" type="ORF">FSZ31_07665</name>
</gene>
<accession>A0A5C6U7A5</accession>
<evidence type="ECO:0000313" key="3">
    <source>
        <dbReference type="EMBL" id="TXC68837.1"/>
    </source>
</evidence>
<dbReference type="RefSeq" id="WP_147122792.1">
    <property type="nucleotide sequence ID" value="NZ_VOPY01000002.1"/>
</dbReference>
<protein>
    <recommendedName>
        <fullName evidence="5">DUF839 domain-containing protein</fullName>
    </recommendedName>
</protein>
<name>A0A5C6U7A5_9SPHN</name>
<organism evidence="3 4">
    <name type="scientific">Flavisphingopyxis soli</name>
    <dbReference type="NCBI Taxonomy" id="2601267"/>
    <lineage>
        <taxon>Bacteria</taxon>
        <taxon>Pseudomonadati</taxon>
        <taxon>Pseudomonadota</taxon>
        <taxon>Alphaproteobacteria</taxon>
        <taxon>Sphingomonadales</taxon>
        <taxon>Sphingopyxidaceae</taxon>
        <taxon>Flavisphingopyxis</taxon>
    </lineage>
</organism>
<evidence type="ECO:0008006" key="5">
    <source>
        <dbReference type="Google" id="ProtNLM"/>
    </source>
</evidence>
<feature type="signal peptide" evidence="2">
    <location>
        <begin position="1"/>
        <end position="20"/>
    </location>
</feature>
<dbReference type="OrthoDB" id="7190642at2"/>
<dbReference type="AlphaFoldDB" id="A0A5C6U7A5"/>